<dbReference type="AlphaFoldDB" id="A0A2G8IPV4"/>
<proteinExistence type="predicted"/>
<evidence type="ECO:0000313" key="1">
    <source>
        <dbReference type="EMBL" id="PIK25527.1"/>
    </source>
</evidence>
<dbReference type="Gene3D" id="3.10.450.130">
    <property type="entry name" value="folded 79 residue fragment of lin0334 like domains"/>
    <property type="match status" value="1"/>
</dbReference>
<evidence type="ECO:0000313" key="2">
    <source>
        <dbReference type="Proteomes" id="UP000230768"/>
    </source>
</evidence>
<dbReference type="EMBL" id="PEKP01000033">
    <property type="protein sequence ID" value="PIK25527.1"/>
    <property type="molecule type" value="Genomic_DNA"/>
</dbReference>
<name>A0A2G8IPV4_BACPU</name>
<gene>
    <name evidence="1" type="ORF">CTV99_17445</name>
</gene>
<reference evidence="1 2" key="1">
    <citation type="submission" date="2017-11" db="EMBL/GenBank/DDBJ databases">
        <title>Draft genome sequence of Bacillus pumilus 51_5il from lake Gorkoye (Russia: Novosibirsk region).</title>
        <authorList>
            <person name="Shipova A.A."/>
            <person name="Rozanov A.S."/>
            <person name="Bryanskaya A.V."/>
            <person name="Peltek S.E."/>
        </authorList>
    </citation>
    <scope>NUCLEOTIDE SEQUENCE [LARGE SCALE GENOMIC DNA]</scope>
    <source>
        <strain evidence="1 2">51_5il</strain>
    </source>
</reference>
<dbReference type="Proteomes" id="UP000230768">
    <property type="component" value="Unassembled WGS sequence"/>
</dbReference>
<accession>A0A2G8IPV4</accession>
<sequence>MKLEFDKNERVKNKEQTLVIEAKNHMEQYIKEGYQSIEQIDFSREYNIDPTGGVEVSGYLNNDRNKKFSGIYDPTNKKIGVAVVDAEEK</sequence>
<protein>
    <submittedName>
        <fullName evidence="1">DUF1433 domain-containing protein</fullName>
    </submittedName>
</protein>
<comment type="caution">
    <text evidence="1">The sequence shown here is derived from an EMBL/GenBank/DDBJ whole genome shotgun (WGS) entry which is preliminary data.</text>
</comment>
<organism evidence="1 2">
    <name type="scientific">Bacillus pumilus</name>
    <name type="common">Bacillus mesentericus</name>
    <dbReference type="NCBI Taxonomy" id="1408"/>
    <lineage>
        <taxon>Bacteria</taxon>
        <taxon>Bacillati</taxon>
        <taxon>Bacillota</taxon>
        <taxon>Bacilli</taxon>
        <taxon>Bacillales</taxon>
        <taxon>Bacillaceae</taxon>
        <taxon>Bacillus</taxon>
    </lineage>
</organism>